<evidence type="ECO:0000313" key="3">
    <source>
        <dbReference type="Proteomes" id="UP000015454"/>
    </source>
</evidence>
<dbReference type="GO" id="GO:0035438">
    <property type="term" value="F:cyclic-di-GMP binding"/>
    <property type="evidence" value="ECO:0007669"/>
    <property type="project" value="InterPro"/>
</dbReference>
<sequence>MGEERRRSERLISKELLELLVLAVHEKGALVGNLSDISDFGMAILLDLETVKNQEIGSRISGIISGPSMEDINFAGVIIRKDKVATSSGMKGIIGVEFNEMIQLSDRVLALSLTAFD</sequence>
<accession>T0F7V5</accession>
<evidence type="ECO:0000313" key="2">
    <source>
        <dbReference type="EMBL" id="EQA47200.1"/>
    </source>
</evidence>
<reference evidence="2" key="1">
    <citation type="submission" date="2013-05" db="EMBL/GenBank/DDBJ databases">
        <authorList>
            <person name="Harkins D.M."/>
            <person name="Durkin A.S."/>
            <person name="Brinkac L.M."/>
            <person name="Haft D.H."/>
            <person name="Selengut J.D."/>
            <person name="Sanka R."/>
            <person name="DePew J."/>
            <person name="Purushe J."/>
            <person name="Hartskeerl R.A."/>
            <person name="Ahmed A."/>
            <person name="van der Linden H."/>
            <person name="Goris M.G.A."/>
            <person name="Vinetz J.M."/>
            <person name="Sutton G.G."/>
            <person name="Nierman W.C."/>
            <person name="Fouts D.E."/>
        </authorList>
    </citation>
    <scope>NUCLEOTIDE SEQUENCE [LARGE SCALE GENOMIC DNA]</scope>
    <source>
        <strain evidence="2">5399</strain>
    </source>
</reference>
<dbReference type="AlphaFoldDB" id="T0F7V5"/>
<dbReference type="Proteomes" id="UP000015454">
    <property type="component" value="Unassembled WGS sequence"/>
</dbReference>
<evidence type="ECO:0000259" key="1">
    <source>
        <dbReference type="Pfam" id="PF07238"/>
    </source>
</evidence>
<dbReference type="Pfam" id="PF07238">
    <property type="entry name" value="PilZ"/>
    <property type="match status" value="1"/>
</dbReference>
<protein>
    <submittedName>
        <fullName evidence="2">Type IV pilus assembly protein PilZ</fullName>
    </submittedName>
</protein>
<dbReference type="OrthoDB" id="332420at2"/>
<comment type="caution">
    <text evidence="2">The sequence shown here is derived from an EMBL/GenBank/DDBJ whole genome shotgun (WGS) entry which is preliminary data.</text>
</comment>
<dbReference type="InterPro" id="IPR009875">
    <property type="entry name" value="PilZ_domain"/>
</dbReference>
<feature type="domain" description="PilZ" evidence="1">
    <location>
        <begin position="4"/>
        <end position="103"/>
    </location>
</feature>
<gene>
    <name evidence="2" type="ORF">LEP1GSC050_0710</name>
</gene>
<organism evidence="2 3">
    <name type="scientific">Leptospira broomii serovar Hurstbridge str. 5399</name>
    <dbReference type="NCBI Taxonomy" id="1049789"/>
    <lineage>
        <taxon>Bacteria</taxon>
        <taxon>Pseudomonadati</taxon>
        <taxon>Spirochaetota</taxon>
        <taxon>Spirochaetia</taxon>
        <taxon>Leptospirales</taxon>
        <taxon>Leptospiraceae</taxon>
        <taxon>Leptospira</taxon>
    </lineage>
</organism>
<dbReference type="EMBL" id="AHMO02000004">
    <property type="protein sequence ID" value="EQA47200.1"/>
    <property type="molecule type" value="Genomic_DNA"/>
</dbReference>
<name>T0F7V5_9LEPT</name>
<proteinExistence type="predicted"/>
<dbReference type="RefSeq" id="WP_010569197.1">
    <property type="nucleotide sequence ID" value="NZ_AHMO02000004.1"/>
</dbReference>
<keyword evidence="3" id="KW-1185">Reference proteome</keyword>